<dbReference type="Gene3D" id="3.30.420.10">
    <property type="entry name" value="Ribonuclease H-like superfamily/Ribonuclease H"/>
    <property type="match status" value="1"/>
</dbReference>
<name>A0ABN1FYP8_9PROT</name>
<dbReference type="NCBIfam" id="NF033516">
    <property type="entry name" value="transpos_IS3"/>
    <property type="match status" value="1"/>
</dbReference>
<accession>A0ABN1FYP8</accession>
<sequence length="327" mass="37614">MRYPASEKLEIIRIVEQSHLPVRRTSTHLGVPPATFYRWYDRYQADGGPEALADRPSRPDRVWNRIPDAVRGRIIDLALAEPELSPRELAVRFTERGRYFVSEASVYRLLKAHDLITSPAFIVVKAADEFHTKTTAPNQLWQTDFTYLKVVGWGWFYLSTVLDDFSRYIVAWKLCATMAASDVSDTLELALAASGCSEVGVRHRPRLLSDNGPGYIADELANWLASKGMQHVRGAPCHPQTQGKIERWHRTLKNRILLENHYLPGDLQARIEAFVTHYNHQRCHESLSNLTPADVYFGRGQTILLERERIKRHTIRQRRLLHQRQAA</sequence>
<dbReference type="SUPFAM" id="SSF53098">
    <property type="entry name" value="Ribonuclease H-like"/>
    <property type="match status" value="1"/>
</dbReference>
<keyword evidence="3" id="KW-1185">Reference proteome</keyword>
<dbReference type="PANTHER" id="PTHR46889:SF4">
    <property type="entry name" value="TRANSPOSASE INSO FOR INSERTION SEQUENCE ELEMENT IS911B-RELATED"/>
    <property type="match status" value="1"/>
</dbReference>
<dbReference type="InterPro" id="IPR048020">
    <property type="entry name" value="Transpos_IS3"/>
</dbReference>
<dbReference type="Proteomes" id="UP001501588">
    <property type="component" value="Unassembled WGS sequence"/>
</dbReference>
<evidence type="ECO:0000313" key="2">
    <source>
        <dbReference type="EMBL" id="GAA0600563.1"/>
    </source>
</evidence>
<dbReference type="InterPro" id="IPR036397">
    <property type="entry name" value="RNaseH_sf"/>
</dbReference>
<dbReference type="InterPro" id="IPR050900">
    <property type="entry name" value="Transposase_IS3/IS150/IS904"/>
</dbReference>
<dbReference type="Pfam" id="PF00665">
    <property type="entry name" value="rve"/>
    <property type="match status" value="1"/>
</dbReference>
<dbReference type="PANTHER" id="PTHR46889">
    <property type="entry name" value="TRANSPOSASE INSF FOR INSERTION SEQUENCE IS3B-RELATED"/>
    <property type="match status" value="1"/>
</dbReference>
<dbReference type="PROSITE" id="PS50994">
    <property type="entry name" value="INTEGRASE"/>
    <property type="match status" value="1"/>
</dbReference>
<protein>
    <recommendedName>
        <fullName evidence="1">Integrase catalytic domain-containing protein</fullName>
    </recommendedName>
</protein>
<organism evidence="2 3">
    <name type="scientific">Craurococcus roseus</name>
    <dbReference type="NCBI Taxonomy" id="77585"/>
    <lineage>
        <taxon>Bacteria</taxon>
        <taxon>Pseudomonadati</taxon>
        <taxon>Pseudomonadota</taxon>
        <taxon>Alphaproteobacteria</taxon>
        <taxon>Acetobacterales</taxon>
        <taxon>Acetobacteraceae</taxon>
        <taxon>Craurococcus</taxon>
    </lineage>
</organism>
<gene>
    <name evidence="2" type="ORF">GCM10009416_43220</name>
</gene>
<feature type="domain" description="Integrase catalytic" evidence="1">
    <location>
        <begin position="133"/>
        <end position="300"/>
    </location>
</feature>
<dbReference type="Pfam" id="PF13565">
    <property type="entry name" value="HTH_32"/>
    <property type="match status" value="1"/>
</dbReference>
<evidence type="ECO:0000313" key="3">
    <source>
        <dbReference type="Proteomes" id="UP001501588"/>
    </source>
</evidence>
<dbReference type="SUPFAM" id="SSF46689">
    <property type="entry name" value="Homeodomain-like"/>
    <property type="match status" value="1"/>
</dbReference>
<dbReference type="InterPro" id="IPR009057">
    <property type="entry name" value="Homeodomain-like_sf"/>
</dbReference>
<dbReference type="InterPro" id="IPR001584">
    <property type="entry name" value="Integrase_cat-core"/>
</dbReference>
<dbReference type="InterPro" id="IPR012337">
    <property type="entry name" value="RNaseH-like_sf"/>
</dbReference>
<reference evidence="2 3" key="1">
    <citation type="journal article" date="2019" name="Int. J. Syst. Evol. Microbiol.">
        <title>The Global Catalogue of Microorganisms (GCM) 10K type strain sequencing project: providing services to taxonomists for standard genome sequencing and annotation.</title>
        <authorList>
            <consortium name="The Broad Institute Genomics Platform"/>
            <consortium name="The Broad Institute Genome Sequencing Center for Infectious Disease"/>
            <person name="Wu L."/>
            <person name="Ma J."/>
        </authorList>
    </citation>
    <scope>NUCLEOTIDE SEQUENCE [LARGE SCALE GENOMIC DNA]</scope>
    <source>
        <strain evidence="2 3">JCM 9933</strain>
    </source>
</reference>
<evidence type="ECO:0000259" key="1">
    <source>
        <dbReference type="PROSITE" id="PS50994"/>
    </source>
</evidence>
<comment type="caution">
    <text evidence="2">The sequence shown here is derived from an EMBL/GenBank/DDBJ whole genome shotgun (WGS) entry which is preliminary data.</text>
</comment>
<proteinExistence type="predicted"/>
<dbReference type="EMBL" id="BAAAFZ010000072">
    <property type="protein sequence ID" value="GAA0600563.1"/>
    <property type="molecule type" value="Genomic_DNA"/>
</dbReference>